<dbReference type="Proteomes" id="UP000652219">
    <property type="component" value="Unassembled WGS sequence"/>
</dbReference>
<keyword evidence="1" id="KW-0812">Transmembrane</keyword>
<keyword evidence="1" id="KW-1133">Transmembrane helix</keyword>
<dbReference type="EMBL" id="WIGN01000005">
    <property type="protein sequence ID" value="KAF6820434.1"/>
    <property type="molecule type" value="Genomic_DNA"/>
</dbReference>
<sequence>MSNDGGQLATKLSKETEQLSLLEDESESDSVGSVNYQHRESSRRKRAWPTTKLRWLAIFTALITAFILGRVSNQLEGFTDKATSSTPVSLGKCSPDWREAKAQGCVYDFVLSTWMHPRCFNETMHERYKDIMRWKNLTFWREPSMEHEVSFEVAASGEHEGFLWTQGSEHHLHCSYVWDRIRDASRRSPLVLDSLCRDEKHVDHCIFYNGVPFGWEVDAPNVTRIYNEPYLVDCVVG</sequence>
<reference evidence="2 3" key="1">
    <citation type="journal article" date="2020" name="Phytopathology">
        <title>Genome Sequence Resources of Colletotrichum truncatum, C. plurivorum, C. musicola, and C. sojae: Four Species Pathogenic to Soybean (Glycine max).</title>
        <authorList>
            <person name="Rogerio F."/>
            <person name="Boufleur T.R."/>
            <person name="Ciampi-Guillardi M."/>
            <person name="Sukno S.A."/>
            <person name="Thon M.R."/>
            <person name="Massola Junior N.S."/>
            <person name="Baroncelli R."/>
        </authorList>
    </citation>
    <scope>NUCLEOTIDE SEQUENCE [LARGE SCALE GENOMIC DNA]</scope>
    <source>
        <strain evidence="2 3">LFN0009</strain>
    </source>
</reference>
<feature type="transmembrane region" description="Helical" evidence="1">
    <location>
        <begin position="53"/>
        <end position="71"/>
    </location>
</feature>
<protein>
    <submittedName>
        <fullName evidence="2">Uncharacterized protein</fullName>
    </submittedName>
</protein>
<dbReference type="InterPro" id="IPR023167">
    <property type="entry name" value="Yap1_redox_dom_sf"/>
</dbReference>
<dbReference type="SUPFAM" id="SSF111430">
    <property type="entry name" value="YAP1 redox domain"/>
    <property type="match status" value="1"/>
</dbReference>
<dbReference type="AlphaFoldDB" id="A0A8H6JW24"/>
<dbReference type="PANTHER" id="PTHR35896">
    <property type="entry name" value="IG-LIKE DOMAIN-CONTAINING PROTEIN"/>
    <property type="match status" value="1"/>
</dbReference>
<accession>A0A8H6JW24</accession>
<proteinExistence type="predicted"/>
<dbReference type="InterPro" id="IPR053008">
    <property type="entry name" value="Phomopsin_biosynth_assoc"/>
</dbReference>
<evidence type="ECO:0000313" key="3">
    <source>
        <dbReference type="Proteomes" id="UP000652219"/>
    </source>
</evidence>
<keyword evidence="3" id="KW-1185">Reference proteome</keyword>
<name>A0A8H6JW24_9PEZI</name>
<organism evidence="2 3">
    <name type="scientific">Colletotrichum sojae</name>
    <dbReference type="NCBI Taxonomy" id="2175907"/>
    <lineage>
        <taxon>Eukaryota</taxon>
        <taxon>Fungi</taxon>
        <taxon>Dikarya</taxon>
        <taxon>Ascomycota</taxon>
        <taxon>Pezizomycotina</taxon>
        <taxon>Sordariomycetes</taxon>
        <taxon>Hypocreomycetidae</taxon>
        <taxon>Glomerellales</taxon>
        <taxon>Glomerellaceae</taxon>
        <taxon>Colletotrichum</taxon>
        <taxon>Colletotrichum orchidearum species complex</taxon>
    </lineage>
</organism>
<keyword evidence="1" id="KW-0472">Membrane</keyword>
<evidence type="ECO:0000256" key="1">
    <source>
        <dbReference type="SAM" id="Phobius"/>
    </source>
</evidence>
<comment type="caution">
    <text evidence="2">The sequence shown here is derived from an EMBL/GenBank/DDBJ whole genome shotgun (WGS) entry which is preliminary data.</text>
</comment>
<dbReference type="PANTHER" id="PTHR35896:SF3">
    <property type="entry name" value="MAJOR FACILITATOR SUPERFAMILY TRANSPORTER"/>
    <property type="match status" value="1"/>
</dbReference>
<gene>
    <name evidence="2" type="ORF">CSOJ01_00690</name>
</gene>
<evidence type="ECO:0000313" key="2">
    <source>
        <dbReference type="EMBL" id="KAF6820434.1"/>
    </source>
</evidence>